<dbReference type="GO" id="GO:0005737">
    <property type="term" value="C:cytoplasm"/>
    <property type="evidence" value="ECO:0007669"/>
    <property type="project" value="InterPro"/>
</dbReference>
<dbReference type="InterPro" id="IPR029033">
    <property type="entry name" value="His_PPase_superfam"/>
</dbReference>
<evidence type="ECO:0000313" key="2">
    <source>
        <dbReference type="Proteomes" id="UP001212189"/>
    </source>
</evidence>
<dbReference type="SUPFAM" id="SSF53254">
    <property type="entry name" value="Phosphoglycerate mutase-like"/>
    <property type="match status" value="1"/>
</dbReference>
<dbReference type="NCBIfam" id="TIGR00249">
    <property type="entry name" value="sixA"/>
    <property type="match status" value="1"/>
</dbReference>
<gene>
    <name evidence="1" type="primary">sixA</name>
    <name evidence="1" type="ORF">O6P33_08085</name>
</gene>
<dbReference type="PANTHER" id="PTHR48100:SF59">
    <property type="entry name" value="ADENOSYLCOBALAMIN_ALPHA-RIBAZOLE PHOSPHATASE"/>
    <property type="match status" value="1"/>
</dbReference>
<dbReference type="RefSeq" id="WP_269817279.1">
    <property type="nucleotide sequence ID" value="NZ_CP114976.1"/>
</dbReference>
<name>A0AAE9VLY5_9GAMM</name>
<proteinExistence type="predicted"/>
<dbReference type="Gene3D" id="3.40.50.1240">
    <property type="entry name" value="Phosphoglycerate mutase-like"/>
    <property type="match status" value="1"/>
</dbReference>
<accession>A0AAE9VLY5</accession>
<dbReference type="InterPro" id="IPR050275">
    <property type="entry name" value="PGM_Phosphatase"/>
</dbReference>
<dbReference type="PANTHER" id="PTHR48100">
    <property type="entry name" value="BROAD-SPECIFICITY PHOSPHATASE YOR283W-RELATED"/>
    <property type="match status" value="1"/>
</dbReference>
<dbReference type="CDD" id="cd07067">
    <property type="entry name" value="HP_PGM_like"/>
    <property type="match status" value="1"/>
</dbReference>
<dbReference type="Pfam" id="PF00300">
    <property type="entry name" value="His_Phos_1"/>
    <property type="match status" value="1"/>
</dbReference>
<dbReference type="SMART" id="SM00855">
    <property type="entry name" value="PGAM"/>
    <property type="match status" value="1"/>
</dbReference>
<reference evidence="1 2" key="1">
    <citation type="submission" date="2022-12" db="EMBL/GenBank/DDBJ databases">
        <title>Coexistence and Characterization of a Novel Tigecycline Resistance gene tet(X) variant and blaNDM-1 in a Pseudomonas caeni Isolate of Chicken Origin.</title>
        <authorList>
            <person name="Lu X."/>
            <person name="Zhang L."/>
            <person name="Li R."/>
            <person name="Wang Z."/>
        </authorList>
    </citation>
    <scope>NUCLEOTIDE SEQUENCE [LARGE SCALE GENOMIC DNA]</scope>
    <source>
        <strain evidence="1 2">CE14</strain>
    </source>
</reference>
<dbReference type="GO" id="GO:0101006">
    <property type="term" value="F:protein histidine phosphatase activity"/>
    <property type="evidence" value="ECO:0007669"/>
    <property type="project" value="InterPro"/>
</dbReference>
<dbReference type="InterPro" id="IPR004449">
    <property type="entry name" value="SixA"/>
</dbReference>
<evidence type="ECO:0000313" key="1">
    <source>
        <dbReference type="EMBL" id="WBE24337.1"/>
    </source>
</evidence>
<dbReference type="EMBL" id="CP114976">
    <property type="protein sequence ID" value="WBE24337.1"/>
    <property type="molecule type" value="Genomic_DNA"/>
</dbReference>
<dbReference type="KEGG" id="dce:O6P33_08085"/>
<keyword evidence="2" id="KW-1185">Reference proteome</keyword>
<protein>
    <submittedName>
        <fullName evidence="1">Phosphohistidine phosphatase SixA</fullName>
    </submittedName>
</protein>
<dbReference type="AlphaFoldDB" id="A0AAE9VLY5"/>
<sequence>MKLWLLRHGAAEDYQRHDAERQLTEMGRQQVVQAAQFLRGIEFDRVLSSPYIRARQTAELICATLQHSGEIEIVPWLTPMDDVREVTRKLDAYPVENLLIVAHQPLLGALASWLVDADRQHGVAMNTASVACLQGDFVGAGSMQLHSLQHVQG</sequence>
<organism evidence="1 2">
    <name type="scientific">Denitrificimonas caeni</name>
    <dbReference type="NCBI Taxonomy" id="521720"/>
    <lineage>
        <taxon>Bacteria</taxon>
        <taxon>Pseudomonadati</taxon>
        <taxon>Pseudomonadota</taxon>
        <taxon>Gammaproteobacteria</taxon>
        <taxon>Pseudomonadales</taxon>
        <taxon>Pseudomonadaceae</taxon>
        <taxon>Denitrificimonas</taxon>
    </lineage>
</organism>
<dbReference type="InterPro" id="IPR013078">
    <property type="entry name" value="His_Pase_superF_clade-1"/>
</dbReference>
<dbReference type="Proteomes" id="UP001212189">
    <property type="component" value="Chromosome"/>
</dbReference>